<gene>
    <name evidence="2" type="ORF">CYMTET_28668</name>
</gene>
<feature type="region of interest" description="Disordered" evidence="1">
    <location>
        <begin position="375"/>
        <end position="414"/>
    </location>
</feature>
<feature type="region of interest" description="Disordered" evidence="1">
    <location>
        <begin position="180"/>
        <end position="210"/>
    </location>
</feature>
<feature type="compositionally biased region" description="Acidic residues" evidence="1">
    <location>
        <begin position="389"/>
        <end position="401"/>
    </location>
</feature>
<dbReference type="AlphaFoldDB" id="A0AAE0FMI8"/>
<name>A0AAE0FMI8_9CHLO</name>
<dbReference type="Proteomes" id="UP001190700">
    <property type="component" value="Unassembled WGS sequence"/>
</dbReference>
<evidence type="ECO:0000256" key="1">
    <source>
        <dbReference type="SAM" id="MobiDB-lite"/>
    </source>
</evidence>
<proteinExistence type="predicted"/>
<evidence type="ECO:0000313" key="3">
    <source>
        <dbReference type="Proteomes" id="UP001190700"/>
    </source>
</evidence>
<evidence type="ECO:0000313" key="2">
    <source>
        <dbReference type="EMBL" id="KAK3262479.1"/>
    </source>
</evidence>
<feature type="compositionally biased region" description="Basic residues" evidence="1">
    <location>
        <begin position="404"/>
        <end position="414"/>
    </location>
</feature>
<organism evidence="2 3">
    <name type="scientific">Cymbomonas tetramitiformis</name>
    <dbReference type="NCBI Taxonomy" id="36881"/>
    <lineage>
        <taxon>Eukaryota</taxon>
        <taxon>Viridiplantae</taxon>
        <taxon>Chlorophyta</taxon>
        <taxon>Pyramimonadophyceae</taxon>
        <taxon>Pyramimonadales</taxon>
        <taxon>Pyramimonadaceae</taxon>
        <taxon>Cymbomonas</taxon>
    </lineage>
</organism>
<feature type="region of interest" description="Disordered" evidence="1">
    <location>
        <begin position="32"/>
        <end position="63"/>
    </location>
</feature>
<protein>
    <submittedName>
        <fullName evidence="2">Uncharacterized protein</fullName>
    </submittedName>
</protein>
<accession>A0AAE0FMI8</accession>
<sequence length="414" mass="42862">MASSGLGAGLLPGTLARELSAQCDVDLAERSLDTPVPDTLGGTVGGASSPAMGVDTEEGDQADDEGMARYGADGDPSFALVISGFRWERAIRRRTARASTEATSKGGLARAGDCAGGGAGRLGAGALGEGLELSVGEARCESEATWCDGCGSWAERGWGGEGESLGQQVEVMRGSVEVATRPGQGGRRGRVGQRAGEGGVLGSGVPDNLGVDTRPSKAGGEGHLGATCGRFQGPLLWRAGDPLGSFHLAVPLQVVMERVQERGPGVIVFAYLDDGLLTGLSVAAAAAYEIYMEEEEAIGLNIQPTKSAAYSPKGKASYKVAVEILKKAAFAPVWEDMQELFPTHVILDVATARPMADSHSGAAMMAPGATAGNAEASRVATYGNVRPPEEEEVQEDEDEDVREGRRRRVHLAVP</sequence>
<keyword evidence="3" id="KW-1185">Reference proteome</keyword>
<reference evidence="2 3" key="1">
    <citation type="journal article" date="2015" name="Genome Biol. Evol.">
        <title>Comparative Genomics of a Bacterivorous Green Alga Reveals Evolutionary Causalities and Consequences of Phago-Mixotrophic Mode of Nutrition.</title>
        <authorList>
            <person name="Burns J.A."/>
            <person name="Paasch A."/>
            <person name="Narechania A."/>
            <person name="Kim E."/>
        </authorList>
    </citation>
    <scope>NUCLEOTIDE SEQUENCE [LARGE SCALE GENOMIC DNA]</scope>
    <source>
        <strain evidence="2 3">PLY_AMNH</strain>
    </source>
</reference>
<dbReference type="EMBL" id="LGRX02016162">
    <property type="protein sequence ID" value="KAK3262479.1"/>
    <property type="molecule type" value="Genomic_DNA"/>
</dbReference>
<comment type="caution">
    <text evidence="2">The sequence shown here is derived from an EMBL/GenBank/DDBJ whole genome shotgun (WGS) entry which is preliminary data.</text>
</comment>